<gene>
    <name evidence="2" type="ORF">ACFSQ0_01645</name>
</gene>
<dbReference type="RefSeq" id="WP_379043216.1">
    <property type="nucleotide sequence ID" value="NZ_JBHULZ010000008.1"/>
</dbReference>
<dbReference type="SUPFAM" id="SSF53448">
    <property type="entry name" value="Nucleotide-diphospho-sugar transferases"/>
    <property type="match status" value="1"/>
</dbReference>
<evidence type="ECO:0000259" key="1">
    <source>
        <dbReference type="Pfam" id="PF00535"/>
    </source>
</evidence>
<dbReference type="PANTHER" id="PTHR43685:SF2">
    <property type="entry name" value="GLYCOSYLTRANSFERASE 2-LIKE DOMAIN-CONTAINING PROTEIN"/>
    <property type="match status" value="1"/>
</dbReference>
<name>A0ABW5SB04_9FLAO</name>
<dbReference type="InterPro" id="IPR050834">
    <property type="entry name" value="Glycosyltransf_2"/>
</dbReference>
<dbReference type="Gene3D" id="3.90.550.10">
    <property type="entry name" value="Spore Coat Polysaccharide Biosynthesis Protein SpsA, Chain A"/>
    <property type="match status" value="1"/>
</dbReference>
<dbReference type="PANTHER" id="PTHR43685">
    <property type="entry name" value="GLYCOSYLTRANSFERASE"/>
    <property type="match status" value="1"/>
</dbReference>
<accession>A0ABW5SB04</accession>
<dbReference type="InterPro" id="IPR029044">
    <property type="entry name" value="Nucleotide-diphossugar_trans"/>
</dbReference>
<keyword evidence="3" id="KW-1185">Reference proteome</keyword>
<dbReference type="Proteomes" id="UP001597357">
    <property type="component" value="Unassembled WGS sequence"/>
</dbReference>
<sequence length="313" mass="36269">MPRFSVVIPMYNKADYIQRSVHSVLQQTLVDFELLIVNDCSTDKSLSRAEKIEDSRITILQHEVNKGLSASRNTGISNAKGDIITFLDADDEWKPNFLAAIDTLARKFPDCDIYGTDYEEKINNHTVIPVKNLPKAVRPNQYVKIEDFFTASLFNPIYCYSCVAFSRKALNKIGNFNTAVDIGEDLDFNIRANSQFKLAYYYKACAIYYVDIPNQMTNSTIRNKKLIDFKKFDRQAESHPGLKKYLNASRYYYASQYKNQRNKALFKKFKQDIDFSALSFKQKVLLECPFWMYQGLKKLKAFLIKRGIKVTPF</sequence>
<comment type="caution">
    <text evidence="2">The sequence shown here is derived from an EMBL/GenBank/DDBJ whole genome shotgun (WGS) entry which is preliminary data.</text>
</comment>
<reference evidence="3" key="1">
    <citation type="journal article" date="2019" name="Int. J. Syst. Evol. Microbiol.">
        <title>The Global Catalogue of Microorganisms (GCM) 10K type strain sequencing project: providing services to taxonomists for standard genome sequencing and annotation.</title>
        <authorList>
            <consortium name="The Broad Institute Genomics Platform"/>
            <consortium name="The Broad Institute Genome Sequencing Center for Infectious Disease"/>
            <person name="Wu L."/>
            <person name="Ma J."/>
        </authorList>
    </citation>
    <scope>NUCLEOTIDE SEQUENCE [LARGE SCALE GENOMIC DNA]</scope>
    <source>
        <strain evidence="3">KCTC 42255</strain>
    </source>
</reference>
<dbReference type="CDD" id="cd00761">
    <property type="entry name" value="Glyco_tranf_GTA_type"/>
    <property type="match status" value="1"/>
</dbReference>
<feature type="domain" description="Glycosyltransferase 2-like" evidence="1">
    <location>
        <begin position="5"/>
        <end position="173"/>
    </location>
</feature>
<dbReference type="EMBL" id="JBHULZ010000008">
    <property type="protein sequence ID" value="MFD2696683.1"/>
    <property type="molecule type" value="Genomic_DNA"/>
</dbReference>
<proteinExistence type="predicted"/>
<evidence type="ECO:0000313" key="2">
    <source>
        <dbReference type="EMBL" id="MFD2696683.1"/>
    </source>
</evidence>
<evidence type="ECO:0000313" key="3">
    <source>
        <dbReference type="Proteomes" id="UP001597357"/>
    </source>
</evidence>
<organism evidence="2 3">
    <name type="scientific">Mesonia sediminis</name>
    <dbReference type="NCBI Taxonomy" id="1703946"/>
    <lineage>
        <taxon>Bacteria</taxon>
        <taxon>Pseudomonadati</taxon>
        <taxon>Bacteroidota</taxon>
        <taxon>Flavobacteriia</taxon>
        <taxon>Flavobacteriales</taxon>
        <taxon>Flavobacteriaceae</taxon>
        <taxon>Mesonia</taxon>
    </lineage>
</organism>
<dbReference type="InterPro" id="IPR001173">
    <property type="entry name" value="Glyco_trans_2-like"/>
</dbReference>
<dbReference type="Pfam" id="PF00535">
    <property type="entry name" value="Glycos_transf_2"/>
    <property type="match status" value="1"/>
</dbReference>
<protein>
    <submittedName>
        <fullName evidence="2">Glycosyltransferase family 2 protein</fullName>
    </submittedName>
</protein>